<evidence type="ECO:0000313" key="2">
    <source>
        <dbReference type="EMBL" id="GAX82791.1"/>
    </source>
</evidence>
<accession>A0A250XI84</accession>
<dbReference type="OrthoDB" id="416777at2759"/>
<evidence type="ECO:0000313" key="3">
    <source>
        <dbReference type="Proteomes" id="UP000232323"/>
    </source>
</evidence>
<dbReference type="EMBL" id="BEGY01000086">
    <property type="protein sequence ID" value="GAX82791.1"/>
    <property type="molecule type" value="Genomic_DNA"/>
</dbReference>
<dbReference type="Pfam" id="PF10343">
    <property type="entry name" value="Q_salvage"/>
    <property type="match status" value="1"/>
</dbReference>
<keyword evidence="3" id="KW-1185">Reference proteome</keyword>
<name>A0A250XI84_9CHLO</name>
<dbReference type="InterPro" id="IPR019438">
    <property type="entry name" value="Q_salvage"/>
</dbReference>
<dbReference type="PANTHER" id="PTHR21314:SF1">
    <property type="entry name" value="QUEUOSINE SALVAGE PROTEIN"/>
    <property type="match status" value="1"/>
</dbReference>
<gene>
    <name evidence="2" type="ORF">CEUSTIGMA_g10217.t1</name>
</gene>
<protein>
    <recommendedName>
        <fullName evidence="1">Queuosine 5'-phosphate N-glycosylase/hydrolase</fullName>
        <ecNumber evidence="1">3.2.2.-</ecNumber>
    </recommendedName>
    <alternativeName>
        <fullName evidence="1">Queuosine-nucleotide N-glycosylase/hydrolase</fullName>
    </alternativeName>
</protein>
<comment type="catalytic activity">
    <reaction evidence="1">
        <text>queuosine 5'-phosphate + H2O = queuine + D-ribose 5-phosphate</text>
        <dbReference type="Rhea" id="RHEA:75387"/>
        <dbReference type="ChEBI" id="CHEBI:15377"/>
        <dbReference type="ChEBI" id="CHEBI:17433"/>
        <dbReference type="ChEBI" id="CHEBI:78346"/>
        <dbReference type="ChEBI" id="CHEBI:194371"/>
    </reaction>
    <physiologicalReaction direction="left-to-right" evidence="1">
        <dbReference type="Rhea" id="RHEA:75388"/>
    </physiologicalReaction>
</comment>
<keyword evidence="1" id="KW-0378">Hydrolase</keyword>
<proteinExistence type="inferred from homology"/>
<dbReference type="GO" id="GO:0006400">
    <property type="term" value="P:tRNA modification"/>
    <property type="evidence" value="ECO:0007669"/>
    <property type="project" value="TreeGrafter"/>
</dbReference>
<dbReference type="EC" id="3.2.2.-" evidence="1"/>
<dbReference type="AlphaFoldDB" id="A0A250XI84"/>
<dbReference type="PANTHER" id="PTHR21314">
    <property type="entry name" value="QUEUOSINE 5'-PHOSPHATE N-GLYCOSYLASE_HYDROLASE-RELATED"/>
    <property type="match status" value="1"/>
</dbReference>
<comment type="similarity">
    <text evidence="1">Belongs to the QNG1 protein family.</text>
</comment>
<dbReference type="Proteomes" id="UP000232323">
    <property type="component" value="Unassembled WGS sequence"/>
</dbReference>
<organism evidence="2 3">
    <name type="scientific">Chlamydomonas eustigma</name>
    <dbReference type="NCBI Taxonomy" id="1157962"/>
    <lineage>
        <taxon>Eukaryota</taxon>
        <taxon>Viridiplantae</taxon>
        <taxon>Chlorophyta</taxon>
        <taxon>core chlorophytes</taxon>
        <taxon>Chlorophyceae</taxon>
        <taxon>CS clade</taxon>
        <taxon>Chlamydomonadales</taxon>
        <taxon>Chlamydomonadaceae</taxon>
        <taxon>Chlamydomonas</taxon>
    </lineage>
</organism>
<comment type="function">
    <text evidence="1">Catalyzes the hydrolysis of queuosine 5'-phosphate, releasing the nucleobase queuine (q). Is required for salvage of queuine from exogenous queuosine (Q) that is imported and then converted to queuosine 5'-phosphate intracellularly.</text>
</comment>
<sequence>MPGISKDSCLDLLHKTSKDILQVNEHVKVETEAVVRLGQELSNPERMAEVRATAASRSLSFPIKFENLESEVNFMALYYLLSFGSGWDKELLARSRRDSAETIQFGLIGMHISGHRLDHHFMKAFSALEVHNYFGIESHVDHELESLPGVTISKPGPLHPLVTSIQSIINETGQALSQEGCSSLGQLILNLAAKSTEGRSQTASAIVEELSSTIPGFQDCGLYEGRQVHFNRKAQALVFALSRRFSGEDARFAFPDMDKITADTGPALAATLRAKGILRYSSELSEMVDSGHALTPGPQERSIRSASIAATDMVLEAMMSASSTGDVTSTVGTFNAHELSLYLSVLIEEGQELHKAPFSGKHITKCLAY</sequence>
<dbReference type="GO" id="GO:0016787">
    <property type="term" value="F:hydrolase activity"/>
    <property type="evidence" value="ECO:0007669"/>
    <property type="project" value="UniProtKB-KW"/>
</dbReference>
<comment type="caution">
    <text evidence="2">The sequence shown here is derived from an EMBL/GenBank/DDBJ whole genome shotgun (WGS) entry which is preliminary data.</text>
</comment>
<reference evidence="2 3" key="1">
    <citation type="submission" date="2017-08" db="EMBL/GenBank/DDBJ databases">
        <title>Acidophilic green algal genome provides insights into adaptation to an acidic environment.</title>
        <authorList>
            <person name="Hirooka S."/>
            <person name="Hirose Y."/>
            <person name="Kanesaki Y."/>
            <person name="Higuchi S."/>
            <person name="Fujiwara T."/>
            <person name="Onuma R."/>
            <person name="Era A."/>
            <person name="Ohbayashi R."/>
            <person name="Uzuka A."/>
            <person name="Nozaki H."/>
            <person name="Yoshikawa H."/>
            <person name="Miyagishima S.Y."/>
        </authorList>
    </citation>
    <scope>NUCLEOTIDE SEQUENCE [LARGE SCALE GENOMIC DNA]</scope>
    <source>
        <strain evidence="2 3">NIES-2499</strain>
    </source>
</reference>
<evidence type="ECO:0000256" key="1">
    <source>
        <dbReference type="RuleBase" id="RU365002"/>
    </source>
</evidence>